<keyword evidence="8" id="KW-1185">Reference proteome</keyword>
<name>A0A8S4C1A3_9TELE</name>
<proteinExistence type="predicted"/>
<evidence type="ECO:0000259" key="6">
    <source>
        <dbReference type="Pfam" id="PF22544"/>
    </source>
</evidence>
<dbReference type="NCBIfam" id="NF012200">
    <property type="entry name" value="choice_anch_D"/>
    <property type="match status" value="1"/>
</dbReference>
<dbReference type="PANTHER" id="PTHR23053:SF0">
    <property type="entry name" value="HYDROCEPHALUS-INDUCING PROTEIN HOMOLOG"/>
    <property type="match status" value="1"/>
</dbReference>
<organism evidence="7 8">
    <name type="scientific">Menidia menidia</name>
    <name type="common">Atlantic silverside</name>
    <dbReference type="NCBI Taxonomy" id="238744"/>
    <lineage>
        <taxon>Eukaryota</taxon>
        <taxon>Metazoa</taxon>
        <taxon>Chordata</taxon>
        <taxon>Craniata</taxon>
        <taxon>Vertebrata</taxon>
        <taxon>Euteleostomi</taxon>
        <taxon>Actinopterygii</taxon>
        <taxon>Neopterygii</taxon>
        <taxon>Teleostei</taxon>
        <taxon>Neoteleostei</taxon>
        <taxon>Acanthomorphata</taxon>
        <taxon>Ovalentaria</taxon>
        <taxon>Atherinomorphae</taxon>
        <taxon>Atheriniformes</taxon>
        <taxon>Atherinopsidae</taxon>
        <taxon>Menidiinae</taxon>
        <taxon>Menidia</taxon>
    </lineage>
</organism>
<keyword evidence="4" id="KW-0969">Cilium</keyword>
<dbReference type="GO" id="GO:1904158">
    <property type="term" value="P:axonemal central apparatus assembly"/>
    <property type="evidence" value="ECO:0007669"/>
    <property type="project" value="TreeGrafter"/>
</dbReference>
<keyword evidence="3" id="KW-0963">Cytoplasm</keyword>
<comment type="caution">
    <text evidence="7">The sequence shown here is derived from an EMBL/GenBank/DDBJ whole genome shotgun (WGS) entry which is preliminary data.</text>
</comment>
<comment type="subcellular location">
    <subcellularLocation>
        <location evidence="1">Cell projection</location>
        <location evidence="1">Cilium</location>
    </subcellularLocation>
    <subcellularLocation>
        <location evidence="2">Cytoplasm</location>
    </subcellularLocation>
</comment>
<keyword evidence="5" id="KW-0966">Cell projection</keyword>
<reference evidence="7" key="1">
    <citation type="submission" date="2021-05" db="EMBL/GenBank/DDBJ databases">
        <authorList>
            <person name="Tigano A."/>
        </authorList>
    </citation>
    <scope>NUCLEOTIDE SEQUENCE</scope>
</reference>
<evidence type="ECO:0000313" key="8">
    <source>
        <dbReference type="Proteomes" id="UP000677803"/>
    </source>
</evidence>
<evidence type="ECO:0000256" key="4">
    <source>
        <dbReference type="ARBA" id="ARBA00023069"/>
    </source>
</evidence>
<dbReference type="EMBL" id="CAJRST010042166">
    <property type="protein sequence ID" value="CAG6023090.1"/>
    <property type="molecule type" value="Genomic_DNA"/>
</dbReference>
<dbReference type="PANTHER" id="PTHR23053">
    <property type="entry name" value="DLEC1 DELETED IN LUNG AND ESOPHAGEAL CANCER 1"/>
    <property type="match status" value="1"/>
</dbReference>
<dbReference type="InterPro" id="IPR033305">
    <property type="entry name" value="Hydin-like"/>
</dbReference>
<feature type="domain" description="HYDIN/VesB/CFA65-like Ig-like" evidence="6">
    <location>
        <begin position="891"/>
        <end position="986"/>
    </location>
</feature>
<dbReference type="InterPro" id="IPR013783">
    <property type="entry name" value="Ig-like_fold"/>
</dbReference>
<dbReference type="InterPro" id="IPR053879">
    <property type="entry name" value="HYDIN_VesB_CFA65-like_Ig"/>
</dbReference>
<dbReference type="GO" id="GO:0005930">
    <property type="term" value="C:axoneme"/>
    <property type="evidence" value="ECO:0007669"/>
    <property type="project" value="TreeGrafter"/>
</dbReference>
<dbReference type="OrthoDB" id="442692at2759"/>
<dbReference type="Proteomes" id="UP000677803">
    <property type="component" value="Unassembled WGS sequence"/>
</dbReference>
<evidence type="ECO:0000256" key="3">
    <source>
        <dbReference type="ARBA" id="ARBA00022490"/>
    </source>
</evidence>
<evidence type="ECO:0000256" key="2">
    <source>
        <dbReference type="ARBA" id="ARBA00004496"/>
    </source>
</evidence>
<sequence>MWLDVNKLEAFEVSFCSDRPLTVKAKISVQVKDNQYSNTIILVTAEAYQEIVSLDYISRPIQDVDQEEEGEGNCEVLNFGDCHVDCQHQESFTLINHSSDQVVRFEWPPGGSHVSFSPQVGHLHAGCSKEVSVIFWSSQLVTLKSKSKKCKFCRVEFQQPLEQVADWDDRQRTVQWQSPSKVVQTDPEPSCSVVDGSQWELDLLISAVCDYAKFSCSNNTIHFKDTMLFQTRVHQLQIVNEGSVKVDYAWQVLMDSSSSSGSRDGDSLPAARPSSALLRVATLLTVNPELPAFTVEPSAGTIIPGATQDFSVRFSPVELAQFQGKLICSIPNLQDGDLAPCIPVFGRSLLPHCHFDFEDSDYISGHRRRVRSPVDLNSRVLEFEAVGFTTPSKSVLNPTSRTYSFKWRCEDDSASPFRCLSPCGSILPGKRTQVCFEYIADQPDTVESFWTFVIETVSLSVPFLLVGTTREPLVYFQRPHLDLGELLVGRQAEQTVALVNGELEPLSFSVLPESLLSEDQLSGLIVHPMSGTVAPKDRLPLFVSLTPSLEAHVSFRVTLKVKCRSEPLTLTVRADCFAMSATVQIEQPDGGLKDVSPNHQDILDFGKVGISEQSTFKLLVSNCARFSLEVNFELMGPGDLLQHLEAKPQTATIEVGKQLQSLLFFSPQNICNLQDVSLNVKVKFGPTFTFTVKGGAVAPSLEFSFNKFNFGRCFLSCPGMQPPSQTLVISNKGRRDVRVPLTFYPSEARRYHEKLSFILNSCVTRQVEVLGQGTEMKLEVEDPRQKKVKLGSLTLGQKVTKQVVLVNRSSLDLSFTLTLNANTPLDPKDLSVRPAGELKLKSAGGSCQVEIQFSPRRHVPAFSAELQAEFAGFFHPLLTVQGCCLGVEVLLDPNHLSFGAVVQRCQASRRIIMVNIGDIGARFHWKTENFPAELSITPAKGYICPGMEVPFEVTFAPVELSNDRRYEGLSCSLEGSPPPVLLTVTGSCIAASTTQEVVNFFCPVRSSQTQSLSVINPTNQRCCIRPLIEGEQWRAAPIVTFEPHQNKAVDITYRPLTMTTEGKKHLGSVFLSFPEGRGMLYSLHGTADPPKAEDNISIELPAKSLQSQLLTVSNWLSKQQRFHVLMETLKPEKPDATVSLRGLKYMDVPAHANRDYNLSFSAYKEGHYSTKVTFSNEKTGEYLFYLVTFKVTPPGILSTITLETTVRRTVSASIQVENPLTTPTCLSTECKCPDISAPPQHTVPGLSQGVLSFEYHPLHEGESTARLSLLSNDLGYFHHDLILRALPPPPEKTVHFSAPLGCSHAVPVKFTNYSRFKTEYSCKVRKLMPVGFQLGSEARVEVCFEPHQLGEVKAQLRLYSGIGGEYIFPLHGVCLPPKAQGPFSIRAGRSINIPFKNVFLQTTSFSFQVDNPCFAVKGVESIGPKKTQNISVCFEAPPGGGSGPCFGKLTVTSQRSEGSGKVTTWVFYLKGHRPESS</sequence>
<evidence type="ECO:0000256" key="5">
    <source>
        <dbReference type="ARBA" id="ARBA00023273"/>
    </source>
</evidence>
<protein>
    <submittedName>
        <fullName evidence="7">(Atlantic silverside) hypothetical protein</fullName>
    </submittedName>
</protein>
<evidence type="ECO:0000313" key="7">
    <source>
        <dbReference type="EMBL" id="CAG6023090.1"/>
    </source>
</evidence>
<evidence type="ECO:0000256" key="1">
    <source>
        <dbReference type="ARBA" id="ARBA00004138"/>
    </source>
</evidence>
<accession>A0A8S4C1A3</accession>
<dbReference type="GO" id="GO:0003341">
    <property type="term" value="P:cilium movement"/>
    <property type="evidence" value="ECO:0007669"/>
    <property type="project" value="TreeGrafter"/>
</dbReference>
<dbReference type="Gene3D" id="2.60.40.10">
    <property type="entry name" value="Immunoglobulins"/>
    <property type="match status" value="5"/>
</dbReference>
<gene>
    <name evidence="7" type="ORF">MMEN_LOCUS22400</name>
</gene>
<dbReference type="Pfam" id="PF22544">
    <property type="entry name" value="HYDIN_VesB_CFA65-like_Ig"/>
    <property type="match status" value="1"/>
</dbReference>